<reference evidence="9 10" key="1">
    <citation type="submission" date="2016-03" db="EMBL/GenBank/DDBJ databases">
        <title>Comparative genomics of Pseudogymnoascus destructans, the fungus causing white-nose syndrome of bats.</title>
        <authorList>
            <person name="Palmer J.M."/>
            <person name="Drees K.P."/>
            <person name="Foster J.T."/>
            <person name="Lindner D.L."/>
        </authorList>
    </citation>
    <scope>NUCLEOTIDE SEQUENCE [LARGE SCALE GENOMIC DNA]</scope>
    <source>
        <strain evidence="9 10">UAMH 10579</strain>
    </source>
</reference>
<protein>
    <submittedName>
        <fullName evidence="9">Uncharacterized protein</fullName>
    </submittedName>
</protein>
<keyword evidence="10" id="KW-1185">Reference proteome</keyword>
<reference evidence="10" key="2">
    <citation type="journal article" date="2018" name="Nat. Commun.">
        <title>Extreme sensitivity to ultraviolet light in the fungal pathogen causing white-nose syndrome of bats.</title>
        <authorList>
            <person name="Palmer J.M."/>
            <person name="Drees K.P."/>
            <person name="Foster J.T."/>
            <person name="Lindner D.L."/>
        </authorList>
    </citation>
    <scope>NUCLEOTIDE SEQUENCE [LARGE SCALE GENOMIC DNA]</scope>
    <source>
        <strain evidence="10">UAMH 10579</strain>
    </source>
</reference>
<dbReference type="GO" id="GO:0006882">
    <property type="term" value="P:intracellular zinc ion homeostasis"/>
    <property type="evidence" value="ECO:0007669"/>
    <property type="project" value="TreeGrafter"/>
</dbReference>
<organism evidence="9 10">
    <name type="scientific">Pseudogymnoascus verrucosus</name>
    <dbReference type="NCBI Taxonomy" id="342668"/>
    <lineage>
        <taxon>Eukaryota</taxon>
        <taxon>Fungi</taxon>
        <taxon>Dikarya</taxon>
        <taxon>Ascomycota</taxon>
        <taxon>Pezizomycotina</taxon>
        <taxon>Leotiomycetes</taxon>
        <taxon>Thelebolales</taxon>
        <taxon>Thelebolaceae</taxon>
        <taxon>Pseudogymnoascus</taxon>
    </lineage>
</organism>
<proteinExistence type="inferred from homology"/>
<feature type="binding site" evidence="6">
    <location>
        <position position="155"/>
    </location>
    <ligand>
        <name>Zn(2+)</name>
        <dbReference type="ChEBI" id="CHEBI:29105"/>
    </ligand>
</feature>
<evidence type="ECO:0000256" key="7">
    <source>
        <dbReference type="SAM" id="MobiDB-lite"/>
    </source>
</evidence>
<feature type="transmembrane region" description="Helical" evidence="8">
    <location>
        <begin position="134"/>
        <end position="155"/>
    </location>
</feature>
<dbReference type="GO" id="GO:0038023">
    <property type="term" value="F:signaling receptor activity"/>
    <property type="evidence" value="ECO:0007669"/>
    <property type="project" value="TreeGrafter"/>
</dbReference>
<dbReference type="RefSeq" id="XP_018134048.1">
    <property type="nucleotide sequence ID" value="XM_018271026.2"/>
</dbReference>
<accession>A0A1B8GWV8</accession>
<dbReference type="GO" id="GO:0016020">
    <property type="term" value="C:membrane"/>
    <property type="evidence" value="ECO:0007669"/>
    <property type="project" value="UniProtKB-SubCell"/>
</dbReference>
<feature type="region of interest" description="Disordered" evidence="7">
    <location>
        <begin position="1"/>
        <end position="48"/>
    </location>
</feature>
<evidence type="ECO:0000256" key="5">
    <source>
        <dbReference type="ARBA" id="ARBA00023136"/>
    </source>
</evidence>
<evidence type="ECO:0000256" key="1">
    <source>
        <dbReference type="ARBA" id="ARBA00004141"/>
    </source>
</evidence>
<dbReference type="STRING" id="342668.A0A1B8GWV8"/>
<gene>
    <name evidence="9" type="ORF">VE01_01505</name>
</gene>
<dbReference type="GO" id="GO:0046872">
    <property type="term" value="F:metal ion binding"/>
    <property type="evidence" value="ECO:0007669"/>
    <property type="project" value="UniProtKB-KW"/>
</dbReference>
<feature type="transmembrane region" description="Helical" evidence="8">
    <location>
        <begin position="101"/>
        <end position="122"/>
    </location>
</feature>
<dbReference type="PANTHER" id="PTHR20855:SF52">
    <property type="entry name" value="ADIPONECTIN RECEPTOR PROTEIN"/>
    <property type="match status" value="1"/>
</dbReference>
<feature type="transmembrane region" description="Helical" evidence="8">
    <location>
        <begin position="264"/>
        <end position="283"/>
    </location>
</feature>
<comment type="subcellular location">
    <subcellularLocation>
        <location evidence="1">Membrane</location>
        <topology evidence="1">Multi-pass membrane protein</topology>
    </subcellularLocation>
</comment>
<dbReference type="PANTHER" id="PTHR20855">
    <property type="entry name" value="ADIPOR/PROGESTIN RECEPTOR-RELATED"/>
    <property type="match status" value="1"/>
</dbReference>
<keyword evidence="6" id="KW-0862">Zinc</keyword>
<dbReference type="OrthoDB" id="529367at2759"/>
<keyword evidence="6" id="KW-0479">Metal-binding</keyword>
<evidence type="ECO:0000256" key="6">
    <source>
        <dbReference type="PIRSR" id="PIRSR604254-1"/>
    </source>
</evidence>
<dbReference type="InterPro" id="IPR004254">
    <property type="entry name" value="AdipoR/HlyIII-related"/>
</dbReference>
<feature type="transmembrane region" description="Helical" evidence="8">
    <location>
        <begin position="167"/>
        <end position="188"/>
    </location>
</feature>
<feature type="compositionally biased region" description="Polar residues" evidence="7">
    <location>
        <begin position="34"/>
        <end position="48"/>
    </location>
</feature>
<evidence type="ECO:0000313" key="9">
    <source>
        <dbReference type="EMBL" id="OBU00316.1"/>
    </source>
</evidence>
<feature type="transmembrane region" description="Helical" evidence="8">
    <location>
        <begin position="232"/>
        <end position="252"/>
    </location>
</feature>
<evidence type="ECO:0000256" key="8">
    <source>
        <dbReference type="SAM" id="Phobius"/>
    </source>
</evidence>
<evidence type="ECO:0000256" key="2">
    <source>
        <dbReference type="ARBA" id="ARBA00007018"/>
    </source>
</evidence>
<evidence type="ECO:0000313" key="10">
    <source>
        <dbReference type="Proteomes" id="UP000091956"/>
    </source>
</evidence>
<dbReference type="Proteomes" id="UP000091956">
    <property type="component" value="Unassembled WGS sequence"/>
</dbReference>
<evidence type="ECO:0000256" key="3">
    <source>
        <dbReference type="ARBA" id="ARBA00022692"/>
    </source>
</evidence>
<dbReference type="AlphaFoldDB" id="A0A1B8GWV8"/>
<dbReference type="EMBL" id="KV460209">
    <property type="protein sequence ID" value="OBU00316.1"/>
    <property type="molecule type" value="Genomic_DNA"/>
</dbReference>
<keyword evidence="3 8" id="KW-0812">Transmembrane</keyword>
<dbReference type="GeneID" id="28834891"/>
<keyword evidence="4 8" id="KW-1133">Transmembrane helix</keyword>
<sequence length="334" mass="37942">MLNHMYEITSDLTDNRPRQRLKDPDEKPKFENLGSVNGSTTARDTQTGSCKSRGAVLLAWADIEPWRQYNRFIIRSYRPASNSYLKSISSLGYIHDQTVNIYSHLLGAVGFVAAGCVLYSIISPRYHSATWVDVAVFGAFAMGLFMCLTLSAAFHTFNNHSSIVYDYFFMLDMLGISFLIMGSFYPSIYYSFYCEPGPRYLYWAMITVFGSGVIIASITPKFRHRSWRHLRTALFLAMGLTGIVPMTHAALTFGIDQANRQMGWYWYIREAMWYVGGAVIYMAKVPERFAPGRFDVWGSSHQIFHVCVLLGAASHLTGAIKGFDYNHDPMTRRC</sequence>
<evidence type="ECO:0000256" key="4">
    <source>
        <dbReference type="ARBA" id="ARBA00022989"/>
    </source>
</evidence>
<feature type="compositionally biased region" description="Basic and acidic residues" evidence="7">
    <location>
        <begin position="13"/>
        <end position="30"/>
    </location>
</feature>
<feature type="binding site" evidence="6">
    <location>
        <position position="301"/>
    </location>
    <ligand>
        <name>Zn(2+)</name>
        <dbReference type="ChEBI" id="CHEBI:29105"/>
    </ligand>
</feature>
<feature type="binding site" evidence="6">
    <location>
        <position position="305"/>
    </location>
    <ligand>
        <name>Zn(2+)</name>
        <dbReference type="ChEBI" id="CHEBI:29105"/>
    </ligand>
</feature>
<name>A0A1B8GWV8_9PEZI</name>
<feature type="transmembrane region" description="Helical" evidence="8">
    <location>
        <begin position="200"/>
        <end position="220"/>
    </location>
</feature>
<keyword evidence="5 8" id="KW-0472">Membrane</keyword>
<dbReference type="Pfam" id="PF03006">
    <property type="entry name" value="HlyIII"/>
    <property type="match status" value="1"/>
</dbReference>
<comment type="similarity">
    <text evidence="2">Belongs to the ADIPOR family.</text>
</comment>